<dbReference type="Proteomes" id="UP000077266">
    <property type="component" value="Unassembled WGS sequence"/>
</dbReference>
<evidence type="ECO:0000259" key="2">
    <source>
        <dbReference type="Pfam" id="PF12937"/>
    </source>
</evidence>
<keyword evidence="4" id="KW-1185">Reference proteome</keyword>
<dbReference type="OrthoDB" id="2754196at2759"/>
<organism evidence="3 4">
    <name type="scientific">Exidia glandulosa HHB12029</name>
    <dbReference type="NCBI Taxonomy" id="1314781"/>
    <lineage>
        <taxon>Eukaryota</taxon>
        <taxon>Fungi</taxon>
        <taxon>Dikarya</taxon>
        <taxon>Basidiomycota</taxon>
        <taxon>Agaricomycotina</taxon>
        <taxon>Agaricomycetes</taxon>
        <taxon>Auriculariales</taxon>
        <taxon>Exidiaceae</taxon>
        <taxon>Exidia</taxon>
    </lineage>
</organism>
<feature type="region of interest" description="Disordered" evidence="1">
    <location>
        <begin position="108"/>
        <end position="136"/>
    </location>
</feature>
<feature type="domain" description="F-box" evidence="2">
    <location>
        <begin position="191"/>
        <end position="251"/>
    </location>
</feature>
<name>A0A165NL72_EXIGL</name>
<gene>
    <name evidence="3" type="ORF">EXIGLDRAFT_761195</name>
</gene>
<dbReference type="Pfam" id="PF12937">
    <property type="entry name" value="F-box-like"/>
    <property type="match status" value="1"/>
</dbReference>
<dbReference type="InParanoid" id="A0A165NL72"/>
<dbReference type="Gene3D" id="1.20.1280.50">
    <property type="match status" value="1"/>
</dbReference>
<evidence type="ECO:0000313" key="3">
    <source>
        <dbReference type="EMBL" id="KZW00898.1"/>
    </source>
</evidence>
<dbReference type="InterPro" id="IPR001810">
    <property type="entry name" value="F-box_dom"/>
</dbReference>
<dbReference type="EMBL" id="KV425897">
    <property type="protein sequence ID" value="KZW00898.1"/>
    <property type="molecule type" value="Genomic_DNA"/>
</dbReference>
<accession>A0A165NL72</accession>
<evidence type="ECO:0000313" key="4">
    <source>
        <dbReference type="Proteomes" id="UP000077266"/>
    </source>
</evidence>
<feature type="compositionally biased region" description="Basic and acidic residues" evidence="1">
    <location>
        <begin position="110"/>
        <end position="120"/>
    </location>
</feature>
<sequence length="685" mass="77300">MGMLTFRERHGITTVLHLTVQAITERDSSELAAQQAIDEIRNIVNETLVTIQRDVYGHESVAAAHGGNLQQLAPVPQPHTGLPSPAGTQKEEADLAMMMMMPPAPVMHTPMDREDGEWSRHPSSSRAPTPRNPIVHNDRALLPPPTPVKQDPYHPQVPYHQSGPLYQVPGQYPVLPNHYAPQPVPRFAVVSLLPKEIQTNIFSLLLLPRNPSRGTSASYRQGAFWPLVCASHVCKQWRDTILHAPALWRVIHSLTVSEMERLDVILSRSAPGPVEYLSLHFVTPRKLDFIVVSNAVARHMHRLVRLELSMSEKQAPVLHALRTALIRTRAPLLEHFTLDYPIRLVLSHGLFERTAPRLRFFSCMFAQLPQHPSDALRDVREFEALDVERPSEERDLYKLLMDLCPRLEKLTLPVPLRDAAEARWDMPLLRSIRVGEPYASRGDRDGSDRLMAPTLWLLRHREVETVHIVAPRKETVQYVMQRFQPREVAVLYGEPVGQLIFRDAHPTQRQTRIFSRVASHILAGALRGIDATRITALSVSCYASRPEWDELFLRVSTLELRSVTQLTILLVPLPLSMTLAQGLVHIFDFSAGLPPATPRRWDFPSLQTLVFTTPASDPAIIQTDNRVLDEVSAIEALRFLRESLVFDALLLPEVILTGGVRFVERYAGPEVEALRRHVGNVVVHG</sequence>
<reference evidence="3 4" key="1">
    <citation type="journal article" date="2016" name="Mol. Biol. Evol.">
        <title>Comparative Genomics of Early-Diverging Mushroom-Forming Fungi Provides Insights into the Origins of Lignocellulose Decay Capabilities.</title>
        <authorList>
            <person name="Nagy L.G."/>
            <person name="Riley R."/>
            <person name="Tritt A."/>
            <person name="Adam C."/>
            <person name="Daum C."/>
            <person name="Floudas D."/>
            <person name="Sun H."/>
            <person name="Yadav J.S."/>
            <person name="Pangilinan J."/>
            <person name="Larsson K.H."/>
            <person name="Matsuura K."/>
            <person name="Barry K."/>
            <person name="Labutti K."/>
            <person name="Kuo R."/>
            <person name="Ohm R.A."/>
            <person name="Bhattacharya S.S."/>
            <person name="Shirouzu T."/>
            <person name="Yoshinaga Y."/>
            <person name="Martin F.M."/>
            <person name="Grigoriev I.V."/>
            <person name="Hibbett D.S."/>
        </authorList>
    </citation>
    <scope>NUCLEOTIDE SEQUENCE [LARGE SCALE GENOMIC DNA]</scope>
    <source>
        <strain evidence="3 4">HHB12029</strain>
    </source>
</reference>
<proteinExistence type="predicted"/>
<evidence type="ECO:0000256" key="1">
    <source>
        <dbReference type="SAM" id="MobiDB-lite"/>
    </source>
</evidence>
<dbReference type="STRING" id="1314781.A0A165NL72"/>
<dbReference type="AlphaFoldDB" id="A0A165NL72"/>
<protein>
    <recommendedName>
        <fullName evidence="2">F-box domain-containing protein</fullName>
    </recommendedName>
</protein>